<dbReference type="SUPFAM" id="SSF49478">
    <property type="entry name" value="Cna protein B-type domain"/>
    <property type="match status" value="4"/>
</dbReference>
<evidence type="ECO:0000256" key="3">
    <source>
        <dbReference type="ARBA" id="ARBA00022729"/>
    </source>
</evidence>
<keyword evidence="4" id="KW-0812">Transmembrane</keyword>
<dbReference type="Gene3D" id="2.60.40.10">
    <property type="entry name" value="Immunoglobulins"/>
    <property type="match status" value="4"/>
</dbReference>
<evidence type="ECO:0000313" key="9">
    <source>
        <dbReference type="Proteomes" id="UP000032247"/>
    </source>
</evidence>
<keyword evidence="2" id="KW-0964">Secreted</keyword>
<reference evidence="8 9" key="1">
    <citation type="submission" date="2014-12" db="EMBL/GenBank/DDBJ databases">
        <title>Comparative genome analysis of Bacillus coagulans HM-08, Clostridium butyricum HM-68, Bacillus subtilis HM-66 and Bacillus licheniformis BL-09.</title>
        <authorList>
            <person name="Zhang H."/>
        </authorList>
    </citation>
    <scope>NUCLEOTIDE SEQUENCE [LARGE SCALE GENOMIC DNA]</scope>
    <source>
        <strain evidence="8 9">HM-66</strain>
    </source>
</reference>
<dbReference type="InterPro" id="IPR023849">
    <property type="entry name" value="TQXA_dom"/>
</dbReference>
<protein>
    <recommendedName>
        <fullName evidence="10">TQXA domain-containing protein</fullName>
    </recommendedName>
</protein>
<feature type="domain" description="Thioester" evidence="6">
    <location>
        <begin position="67"/>
        <end position="154"/>
    </location>
</feature>
<evidence type="ECO:0000256" key="2">
    <source>
        <dbReference type="ARBA" id="ARBA00022525"/>
    </source>
</evidence>
<dbReference type="PANTHER" id="PTHR36108:SF13">
    <property type="entry name" value="COLOSSIN-B-RELATED"/>
    <property type="match status" value="1"/>
</dbReference>
<feature type="chain" id="PRO_5002231360" description="TQXA domain-containing protein" evidence="5">
    <location>
        <begin position="29"/>
        <end position="717"/>
    </location>
</feature>
<dbReference type="PANTHER" id="PTHR36108">
    <property type="entry name" value="COLOSSIN-B-RELATED"/>
    <property type="match status" value="1"/>
</dbReference>
<dbReference type="PATRIC" id="fig|1423.173.peg.4921"/>
<organism evidence="8 9">
    <name type="scientific">Bacillus subtilis</name>
    <dbReference type="NCBI Taxonomy" id="1423"/>
    <lineage>
        <taxon>Bacteria</taxon>
        <taxon>Bacillati</taxon>
        <taxon>Bacillota</taxon>
        <taxon>Bacilli</taxon>
        <taxon>Bacillales</taxon>
        <taxon>Bacillaceae</taxon>
        <taxon>Bacillus</taxon>
    </lineage>
</organism>
<dbReference type="InterPro" id="IPR041033">
    <property type="entry name" value="SpaA_PFL_dom_1"/>
</dbReference>
<keyword evidence="3 5" id="KW-0732">Signal</keyword>
<feature type="domain" description="SpaA-like prealbumin fold" evidence="7">
    <location>
        <begin position="375"/>
        <end position="461"/>
    </location>
</feature>
<sequence>MKKPFVYLTALLITLSTFFNLSPHVAFADSFSGDPNTKVQGWAYDSSIDGFLPTEQIKSTSDPSRFAYCLQPGKHSPNNVDMPSGGQMSNRVYRILSYGYPNVSPSELGVSSRAKAHYATQMAVWIAVGEVNPKNITYSDNTVKKAVSYLLNLADTKKDTQDVSFSVTPDNAKATVKGNLLVTDPYTVKSSATGTYTVSLENAPSNAKVTDVNGVTKTTFDAKEQFKLQLPKNTPTSQIKVNVKADLKKMVSLKYNSDGTYQNIVSLKEVQKSVKVGVSASWETSGGIKIVKSSEDGTPLSGVTFEIKDANGKVVKTVKTDSNGIATVNHLPLGKYTVVETQTTTGYVLEAVSKSVTVNADETSELNFVNKRIRGNIQVLKTDEDKKPLKNVEFTLFNKDGKKVDSKVTDSNGEAKFSNLIYGEYYIQETKSIEGYTLDSTKYPLSIKENGKTITLPITNKVIKGNVELIKKDGSNEDVTLAGAVFELKDQKGNTIGEYTTDKDGKISVTNLKYGSYSFVEKEAPKGYVLNNEPVSFSISKNNETVKITALNKKITGCLEITKTDVADGNTRLKGAEFTIYDESGKEVAKGQTDDDGVARFDNLPYGKYTYKETVAPNGYEINQETFSFEIKEDGQIIKHTVKDKKKENDTVPPTVKNDTPHVEKVVKETVEKVTGHSLPNTSMFHTYRMLLISSIILIIGALTIFLSRKKKQKHTN</sequence>
<evidence type="ECO:0008006" key="10">
    <source>
        <dbReference type="Google" id="ProtNLM"/>
    </source>
</evidence>
<evidence type="ECO:0000259" key="6">
    <source>
        <dbReference type="Pfam" id="PF08341"/>
    </source>
</evidence>
<feature type="domain" description="SpaA-like prealbumin fold" evidence="7">
    <location>
        <begin position="287"/>
        <end position="371"/>
    </location>
</feature>
<feature type="domain" description="SpaA-like prealbumin fold" evidence="7">
    <location>
        <begin position="465"/>
        <end position="554"/>
    </location>
</feature>
<dbReference type="Pfam" id="PF17802">
    <property type="entry name" value="SpaA"/>
    <property type="match status" value="4"/>
</dbReference>
<evidence type="ECO:0000313" key="8">
    <source>
        <dbReference type="EMBL" id="KIU04468.1"/>
    </source>
</evidence>
<evidence type="ECO:0000256" key="5">
    <source>
        <dbReference type="SAM" id="SignalP"/>
    </source>
</evidence>
<gene>
    <name evidence="8" type="ORF">SC09_contig8orf00120</name>
</gene>
<evidence type="ECO:0000259" key="7">
    <source>
        <dbReference type="Pfam" id="PF17802"/>
    </source>
</evidence>
<dbReference type="AlphaFoldDB" id="A0A0D1I6R3"/>
<evidence type="ECO:0000256" key="4">
    <source>
        <dbReference type="SAM" id="Phobius"/>
    </source>
</evidence>
<dbReference type="InterPro" id="IPR013552">
    <property type="entry name" value="Thioester_dom"/>
</dbReference>
<comment type="caution">
    <text evidence="8">The sequence shown here is derived from an EMBL/GenBank/DDBJ whole genome shotgun (WGS) entry which is preliminary data.</text>
</comment>
<dbReference type="NCBIfam" id="TIGR03934">
    <property type="entry name" value="TQXA_dom"/>
    <property type="match status" value="1"/>
</dbReference>
<keyword evidence="4" id="KW-1133">Transmembrane helix</keyword>
<name>A0A0D1I6R3_BACIU</name>
<proteinExistence type="inferred from homology"/>
<keyword evidence="4" id="KW-0472">Membrane</keyword>
<dbReference type="Pfam" id="PF08341">
    <property type="entry name" value="TED"/>
    <property type="match status" value="1"/>
</dbReference>
<dbReference type="EMBL" id="JXBC01000014">
    <property type="protein sequence ID" value="KIU04468.1"/>
    <property type="molecule type" value="Genomic_DNA"/>
</dbReference>
<feature type="transmembrane region" description="Helical" evidence="4">
    <location>
        <begin position="688"/>
        <end position="707"/>
    </location>
</feature>
<feature type="domain" description="SpaA-like prealbumin fold" evidence="7">
    <location>
        <begin position="559"/>
        <end position="646"/>
    </location>
</feature>
<comment type="similarity">
    <text evidence="1">Belongs to the serine-aspartate repeat-containing protein (SDr) family.</text>
</comment>
<accession>A0A0D1I6R3</accession>
<dbReference type="Proteomes" id="UP000032247">
    <property type="component" value="Unassembled WGS sequence"/>
</dbReference>
<feature type="signal peptide" evidence="5">
    <location>
        <begin position="1"/>
        <end position="28"/>
    </location>
</feature>
<dbReference type="InterPro" id="IPR013783">
    <property type="entry name" value="Ig-like_fold"/>
</dbReference>
<evidence type="ECO:0000256" key="1">
    <source>
        <dbReference type="ARBA" id="ARBA00007257"/>
    </source>
</evidence>